<comment type="similarity">
    <text evidence="2">Belongs to the UPF0410 family.</text>
</comment>
<evidence type="ECO:0000256" key="2">
    <source>
        <dbReference type="ARBA" id="ARBA00011006"/>
    </source>
</evidence>
<gene>
    <name evidence="8" type="ORF">N5A92_10045</name>
</gene>
<keyword evidence="9" id="KW-1185">Reference proteome</keyword>
<reference evidence="8 9" key="1">
    <citation type="submission" date="2022-09" db="EMBL/GenBank/DDBJ databases">
        <title>Chelativorans salina sp. nov., a novel slightly halophilic bacterium isolated from a saline lake sediment enrichment.</title>
        <authorList>
            <person name="Gao L."/>
            <person name="Fang B.-Z."/>
            <person name="Li W.-J."/>
        </authorList>
    </citation>
    <scope>NUCLEOTIDE SEQUENCE [LARGE SCALE GENOMIC DNA]</scope>
    <source>
        <strain evidence="8 9">EGI FJ00035</strain>
    </source>
</reference>
<dbReference type="Pfam" id="PF04226">
    <property type="entry name" value="Transgly_assoc"/>
    <property type="match status" value="1"/>
</dbReference>
<feature type="transmembrane region" description="Helical" evidence="7">
    <location>
        <begin position="6"/>
        <end position="23"/>
    </location>
</feature>
<keyword evidence="6 7" id="KW-0472">Membrane</keyword>
<evidence type="ECO:0000313" key="8">
    <source>
        <dbReference type="EMBL" id="MCT7375373.1"/>
    </source>
</evidence>
<evidence type="ECO:0000256" key="3">
    <source>
        <dbReference type="ARBA" id="ARBA00022475"/>
    </source>
</evidence>
<comment type="subcellular location">
    <subcellularLocation>
        <location evidence="1">Cell membrane</location>
        <topology evidence="1">Multi-pass membrane protein</topology>
    </subcellularLocation>
</comment>
<dbReference type="InterPro" id="IPR007341">
    <property type="entry name" value="Transgly_assoc"/>
</dbReference>
<feature type="transmembrane region" description="Helical" evidence="7">
    <location>
        <begin position="30"/>
        <end position="53"/>
    </location>
</feature>
<sequence>MEGVGWILTVIIGGIAGWLAEKIMKAEHGLLLNIILGVVGAVVLNAILFAVMGATFGGIIGQLVVAVIGACLLIWLYRLIRGGR</sequence>
<keyword evidence="4 7" id="KW-0812">Transmembrane</keyword>
<dbReference type="PANTHER" id="PTHR33884">
    <property type="entry name" value="UPF0410 PROTEIN YMGE"/>
    <property type="match status" value="1"/>
</dbReference>
<accession>A0ABT2LNX5</accession>
<protein>
    <submittedName>
        <fullName evidence="8">GlsB/YeaQ/YmgE family stress response membrane protein</fullName>
    </submittedName>
</protein>
<evidence type="ECO:0000256" key="1">
    <source>
        <dbReference type="ARBA" id="ARBA00004651"/>
    </source>
</evidence>
<dbReference type="PANTHER" id="PTHR33884:SF3">
    <property type="entry name" value="UPF0410 PROTEIN YMGE"/>
    <property type="match status" value="1"/>
</dbReference>
<dbReference type="Proteomes" id="UP001320831">
    <property type="component" value="Unassembled WGS sequence"/>
</dbReference>
<evidence type="ECO:0000256" key="6">
    <source>
        <dbReference type="ARBA" id="ARBA00023136"/>
    </source>
</evidence>
<evidence type="ECO:0000256" key="7">
    <source>
        <dbReference type="SAM" id="Phobius"/>
    </source>
</evidence>
<name>A0ABT2LNX5_9HYPH</name>
<keyword evidence="5 7" id="KW-1133">Transmembrane helix</keyword>
<dbReference type="EMBL" id="JAOCZP010000002">
    <property type="protein sequence ID" value="MCT7375373.1"/>
    <property type="molecule type" value="Genomic_DNA"/>
</dbReference>
<proteinExistence type="inferred from homology"/>
<keyword evidence="3" id="KW-1003">Cell membrane</keyword>
<organism evidence="8 9">
    <name type="scientific">Chelativorans salis</name>
    <dbReference type="NCBI Taxonomy" id="2978478"/>
    <lineage>
        <taxon>Bacteria</taxon>
        <taxon>Pseudomonadati</taxon>
        <taxon>Pseudomonadota</taxon>
        <taxon>Alphaproteobacteria</taxon>
        <taxon>Hyphomicrobiales</taxon>
        <taxon>Phyllobacteriaceae</taxon>
        <taxon>Chelativorans</taxon>
    </lineage>
</organism>
<dbReference type="RefSeq" id="WP_260902256.1">
    <property type="nucleotide sequence ID" value="NZ_JAOCZP010000002.1"/>
</dbReference>
<feature type="transmembrane region" description="Helical" evidence="7">
    <location>
        <begin position="59"/>
        <end position="80"/>
    </location>
</feature>
<comment type="caution">
    <text evidence="8">The sequence shown here is derived from an EMBL/GenBank/DDBJ whole genome shotgun (WGS) entry which is preliminary data.</text>
</comment>
<evidence type="ECO:0000256" key="4">
    <source>
        <dbReference type="ARBA" id="ARBA00022692"/>
    </source>
</evidence>
<evidence type="ECO:0000313" key="9">
    <source>
        <dbReference type="Proteomes" id="UP001320831"/>
    </source>
</evidence>
<evidence type="ECO:0000256" key="5">
    <source>
        <dbReference type="ARBA" id="ARBA00022989"/>
    </source>
</evidence>